<evidence type="ECO:0000313" key="2">
    <source>
        <dbReference type="Proteomes" id="UP001285263"/>
    </source>
</evidence>
<dbReference type="RefSeq" id="WP_320421690.1">
    <property type="nucleotide sequence ID" value="NZ_JAXCLA010000002.1"/>
</dbReference>
<comment type="caution">
    <text evidence="1">The sequence shown here is derived from an EMBL/GenBank/DDBJ whole genome shotgun (WGS) entry which is preliminary data.</text>
</comment>
<reference evidence="1 2" key="1">
    <citation type="submission" date="2023-11" db="EMBL/GenBank/DDBJ databases">
        <title>Paucibacter sp. nov., isolated from fresh soil in Korea.</title>
        <authorList>
            <person name="Le N.T.T."/>
        </authorList>
    </citation>
    <scope>NUCLEOTIDE SEQUENCE [LARGE SCALE GENOMIC DNA]</scope>
    <source>
        <strain evidence="1 2">R3-3</strain>
    </source>
</reference>
<organism evidence="1 2">
    <name type="scientific">Roseateles agri</name>
    <dbReference type="NCBI Taxonomy" id="3098619"/>
    <lineage>
        <taxon>Bacteria</taxon>
        <taxon>Pseudomonadati</taxon>
        <taxon>Pseudomonadota</taxon>
        <taxon>Betaproteobacteria</taxon>
        <taxon>Burkholderiales</taxon>
        <taxon>Sphaerotilaceae</taxon>
        <taxon>Roseateles</taxon>
    </lineage>
</organism>
<proteinExistence type="predicted"/>
<keyword evidence="2" id="KW-1185">Reference proteome</keyword>
<name>A0ABU5DET1_9BURK</name>
<sequence>MSDTPTITPISAAAPSLADWHASLAAIRELGSAPQGREQVPLAAAVGRVLAEGAGSLAAGALVQWRHLPLLVAAGCKTLVVRPRVRAGIVALSGSEQAEASAPLIVAAFEQMGGRALPAAAAEPAHRLCLALEMCAKRCELIFVVADPALQCWPMVAGGPGGGPPCTRLGTTTVMFLAPRLGSALAAFVTHAVPLVRRLQGRGDALPAVRVLPGGDASAEMTLVRERIEGERVLLSPCGMTPSCLAAASAITWRPPDLAGGRVLLPFDEWLR</sequence>
<dbReference type="Proteomes" id="UP001285263">
    <property type="component" value="Unassembled WGS sequence"/>
</dbReference>
<accession>A0ABU5DET1</accession>
<protein>
    <submittedName>
        <fullName evidence="1">Uncharacterized protein</fullName>
    </submittedName>
</protein>
<evidence type="ECO:0000313" key="1">
    <source>
        <dbReference type="EMBL" id="MDY0743774.1"/>
    </source>
</evidence>
<gene>
    <name evidence="1" type="ORF">SNE35_04625</name>
</gene>
<dbReference type="EMBL" id="JAXCLA010000002">
    <property type="protein sequence ID" value="MDY0743774.1"/>
    <property type="molecule type" value="Genomic_DNA"/>
</dbReference>